<proteinExistence type="predicted"/>
<evidence type="ECO:0000256" key="2">
    <source>
        <dbReference type="SAM" id="Phobius"/>
    </source>
</evidence>
<keyword evidence="2" id="KW-0472">Membrane</keyword>
<reference evidence="3" key="1">
    <citation type="submission" date="2021-02" db="EMBL/GenBank/DDBJ databases">
        <authorList>
            <person name="Dougan E. K."/>
            <person name="Rhodes N."/>
            <person name="Thang M."/>
            <person name="Chan C."/>
        </authorList>
    </citation>
    <scope>NUCLEOTIDE SEQUENCE</scope>
</reference>
<feature type="transmembrane region" description="Helical" evidence="2">
    <location>
        <begin position="139"/>
        <end position="161"/>
    </location>
</feature>
<gene>
    <name evidence="3" type="ORF">PGLA1383_LOCUS54583</name>
</gene>
<keyword evidence="2" id="KW-1133">Transmembrane helix</keyword>
<sequence>ELGRLTNALDSFTVDGSIATKDMYAALNRVVSSNSHEGAILLRVSKFFTAVFAIFMGFLAVFLQTLGFSLGWVYMSMGVIIGSAVGPACLTILMERANGLFISAGAVGGLALGLSGWCIQAQLDSGEISYDSLGQDWPWVVGNLCAILGGFFISGVGSLIFPDTTFKWEMLNERIPLVDDIEPPKDDEETDEKLSKQVKLAIGASLTLTLILLVIWPLPMHGAAGVFSEGGFMAWIVLELGWAIIAGCVIVILPITEIVSDFRQAKKVSKEHAIQAVQITKASKAVLKDGQELTITVTAEVKLEKEVAI</sequence>
<dbReference type="Proteomes" id="UP000654075">
    <property type="component" value="Unassembled WGS sequence"/>
</dbReference>
<keyword evidence="2" id="KW-0812">Transmembrane</keyword>
<dbReference type="EMBL" id="CAJNNV010032299">
    <property type="protein sequence ID" value="CAE8639554.1"/>
    <property type="molecule type" value="Genomic_DNA"/>
</dbReference>
<feature type="transmembrane region" description="Helical" evidence="2">
    <location>
        <begin position="72"/>
        <end position="93"/>
    </location>
</feature>
<dbReference type="InterPro" id="IPR031155">
    <property type="entry name" value="DUR"/>
</dbReference>
<protein>
    <submittedName>
        <fullName evidence="3">Uncharacterized protein</fullName>
    </submittedName>
</protein>
<dbReference type="PANTHER" id="PTHR46154:SF4">
    <property type="entry name" value="UREA ACTIVE TRANSPORTER"/>
    <property type="match status" value="1"/>
</dbReference>
<dbReference type="Gene3D" id="1.20.1730.10">
    <property type="entry name" value="Sodium/glucose cotransporter"/>
    <property type="match status" value="1"/>
</dbReference>
<keyword evidence="4" id="KW-1185">Reference proteome</keyword>
<evidence type="ECO:0000313" key="4">
    <source>
        <dbReference type="Proteomes" id="UP000654075"/>
    </source>
</evidence>
<feature type="transmembrane region" description="Helical" evidence="2">
    <location>
        <begin position="232"/>
        <end position="256"/>
    </location>
</feature>
<dbReference type="GO" id="GO:0005886">
    <property type="term" value="C:plasma membrane"/>
    <property type="evidence" value="ECO:0007669"/>
    <property type="project" value="TreeGrafter"/>
</dbReference>
<accession>A0A813HQ33</accession>
<dbReference type="PANTHER" id="PTHR46154">
    <property type="match status" value="1"/>
</dbReference>
<name>A0A813HQ33_POLGL</name>
<organism evidence="3 4">
    <name type="scientific">Polarella glacialis</name>
    <name type="common">Dinoflagellate</name>
    <dbReference type="NCBI Taxonomy" id="89957"/>
    <lineage>
        <taxon>Eukaryota</taxon>
        <taxon>Sar</taxon>
        <taxon>Alveolata</taxon>
        <taxon>Dinophyceae</taxon>
        <taxon>Suessiales</taxon>
        <taxon>Suessiaceae</taxon>
        <taxon>Polarella</taxon>
    </lineage>
</organism>
<evidence type="ECO:0000256" key="1">
    <source>
        <dbReference type="ARBA" id="ARBA00022448"/>
    </source>
</evidence>
<evidence type="ECO:0000313" key="3">
    <source>
        <dbReference type="EMBL" id="CAE8639554.1"/>
    </source>
</evidence>
<dbReference type="OrthoDB" id="10049971at2759"/>
<dbReference type="AlphaFoldDB" id="A0A813HQ33"/>
<feature type="non-terminal residue" evidence="3">
    <location>
        <position position="1"/>
    </location>
</feature>
<comment type="caution">
    <text evidence="3">The sequence shown here is derived from an EMBL/GenBank/DDBJ whole genome shotgun (WGS) entry which is preliminary data.</text>
</comment>
<feature type="transmembrane region" description="Helical" evidence="2">
    <location>
        <begin position="47"/>
        <end position="66"/>
    </location>
</feature>
<feature type="transmembrane region" description="Helical" evidence="2">
    <location>
        <begin position="200"/>
        <end position="220"/>
    </location>
</feature>
<dbReference type="InterPro" id="IPR038377">
    <property type="entry name" value="Na/Glc_symporter_sf"/>
</dbReference>
<dbReference type="GO" id="GO:0015204">
    <property type="term" value="F:urea transmembrane transporter activity"/>
    <property type="evidence" value="ECO:0007669"/>
    <property type="project" value="InterPro"/>
</dbReference>
<feature type="transmembrane region" description="Helical" evidence="2">
    <location>
        <begin position="100"/>
        <end position="119"/>
    </location>
</feature>
<keyword evidence="1" id="KW-0813">Transport</keyword>